<dbReference type="InterPro" id="IPR054091">
    <property type="entry name" value="Cep192-like_D5"/>
</dbReference>
<keyword evidence="4" id="KW-1185">Reference proteome</keyword>
<feature type="region of interest" description="Disordered" evidence="1">
    <location>
        <begin position="171"/>
        <end position="191"/>
    </location>
</feature>
<organism evidence="4 5">
    <name type="scientific">Agrilus planipennis</name>
    <name type="common">Emerald ash borer</name>
    <name type="synonym">Agrilus marcopoli</name>
    <dbReference type="NCBI Taxonomy" id="224129"/>
    <lineage>
        <taxon>Eukaryota</taxon>
        <taxon>Metazoa</taxon>
        <taxon>Ecdysozoa</taxon>
        <taxon>Arthropoda</taxon>
        <taxon>Hexapoda</taxon>
        <taxon>Insecta</taxon>
        <taxon>Pterygota</taxon>
        <taxon>Neoptera</taxon>
        <taxon>Endopterygota</taxon>
        <taxon>Coleoptera</taxon>
        <taxon>Polyphaga</taxon>
        <taxon>Elateriformia</taxon>
        <taxon>Buprestoidea</taxon>
        <taxon>Buprestidae</taxon>
        <taxon>Agrilinae</taxon>
        <taxon>Agrilus</taxon>
    </lineage>
</organism>
<reference evidence="5" key="1">
    <citation type="submission" date="2025-08" db="UniProtKB">
        <authorList>
            <consortium name="RefSeq"/>
        </authorList>
    </citation>
    <scope>IDENTIFICATION</scope>
    <source>
        <tissue evidence="5">Entire body</tissue>
    </source>
</reference>
<feature type="compositionally biased region" description="Low complexity" evidence="1">
    <location>
        <begin position="414"/>
        <end position="423"/>
    </location>
</feature>
<feature type="region of interest" description="Disordered" evidence="1">
    <location>
        <begin position="486"/>
        <end position="529"/>
    </location>
</feature>
<evidence type="ECO:0000259" key="2">
    <source>
        <dbReference type="Pfam" id="PF22073"/>
    </source>
</evidence>
<feature type="compositionally biased region" description="Basic and acidic residues" evidence="1">
    <location>
        <begin position="502"/>
        <end position="523"/>
    </location>
</feature>
<feature type="domain" description="Cep192-like" evidence="3">
    <location>
        <begin position="783"/>
        <end position="951"/>
    </location>
</feature>
<dbReference type="Proteomes" id="UP000192223">
    <property type="component" value="Unplaced"/>
</dbReference>
<gene>
    <name evidence="5" type="primary">LOC108740314</name>
</gene>
<name>A0A1W4XBB2_AGRPL</name>
<evidence type="ECO:0000313" key="4">
    <source>
        <dbReference type="Proteomes" id="UP000192223"/>
    </source>
</evidence>
<dbReference type="RefSeq" id="XP_018330102.1">
    <property type="nucleotide sequence ID" value="XM_018474600.1"/>
</dbReference>
<dbReference type="OrthoDB" id="67059at2759"/>
<dbReference type="InterPro" id="IPR054090">
    <property type="entry name" value="Cep192_Spd-2-like_dom"/>
</dbReference>
<feature type="compositionally biased region" description="Basic and acidic residues" evidence="1">
    <location>
        <begin position="552"/>
        <end position="567"/>
    </location>
</feature>
<evidence type="ECO:0000313" key="5">
    <source>
        <dbReference type="RefSeq" id="XP_018330102.1"/>
    </source>
</evidence>
<feature type="compositionally biased region" description="Polar residues" evidence="1">
    <location>
        <begin position="612"/>
        <end position="632"/>
    </location>
</feature>
<proteinExistence type="predicted"/>
<feature type="region of interest" description="Disordered" evidence="1">
    <location>
        <begin position="404"/>
        <end position="443"/>
    </location>
</feature>
<dbReference type="Pfam" id="PF22073">
    <property type="entry name" value="Cep192_D4"/>
    <property type="match status" value="1"/>
</dbReference>
<dbReference type="Gene3D" id="2.60.40.10">
    <property type="entry name" value="Immunoglobulins"/>
    <property type="match status" value="1"/>
</dbReference>
<dbReference type="InterPro" id="IPR013783">
    <property type="entry name" value="Ig-like_fold"/>
</dbReference>
<feature type="region of interest" description="Disordered" evidence="1">
    <location>
        <begin position="580"/>
        <end position="656"/>
    </location>
</feature>
<feature type="compositionally biased region" description="Polar residues" evidence="1">
    <location>
        <begin position="180"/>
        <end position="191"/>
    </location>
</feature>
<evidence type="ECO:0000256" key="1">
    <source>
        <dbReference type="SAM" id="MobiDB-lite"/>
    </source>
</evidence>
<dbReference type="Pfam" id="PF22074">
    <property type="entry name" value="Cep192_D5"/>
    <property type="match status" value="1"/>
</dbReference>
<evidence type="ECO:0000259" key="3">
    <source>
        <dbReference type="Pfam" id="PF22074"/>
    </source>
</evidence>
<dbReference type="GeneID" id="108740314"/>
<feature type="region of interest" description="Disordered" evidence="1">
    <location>
        <begin position="545"/>
        <end position="567"/>
    </location>
</feature>
<feature type="compositionally biased region" description="Basic and acidic residues" evidence="1">
    <location>
        <begin position="404"/>
        <end position="413"/>
    </location>
</feature>
<dbReference type="AlphaFoldDB" id="A0A1W4XBB2"/>
<dbReference type="KEGG" id="apln:108740314"/>
<dbReference type="FunCoup" id="A0A1W4XBB2">
    <property type="interactions" value="27"/>
</dbReference>
<sequence length="1102" mass="125204">MNENKQRLIHNFVDETVMVTPKPNACSTVEKKNKFKKGDTKVTHDWEDAARSSSESLGILSLNDVRVDSNTLEDCDSKRYSEFDKQKRLALNLLNRTQNVGKLPSQYLVPSSTIKKTNSKMETDESTINESDIHKLLEQADSKNSISDFRELPQSISSIFSVSKMSELFGRSKPSEFTPHENSTPRTSQFSGEYSKKLAEITNEIVNTDISMSEVLKDFREFDTCLSEYPQVSDISNGSFVPSELAIERLKADELAWMKEHGSLVLNDLKISDISSFIKSGNDDSGKISEFFLKKSENISNLNLNPSPEKQNEPYPLIDTTGETTDNVMVNNSNKNSEAVDETFNVDTLSQEIQKMISSNDDTVHVLSMICKKGFTKNKDEDDNVESLKAEKQERKNEAILEQEYSKVKKDSSSKFSLQNTPNKMKKSPTKKSLPTSPLCESNKIEGRHSHKYARDSQRYSHFPGDDVKKYLNRAFVKLPHTFPEKHRNSTSLAPTTINKYSNEKENNSNNRKCAEPLTRDTNAKSSKLQYSLSKDRILEEYCNFTSQNPQNHEKKERHEKIEKRTENVDYLEIPTIDFFQNKNPSKSRTPEKKSQSQTLDTEIGPEGQKISFKSNSPTNELRSFSPNSCYSGISDDKSSRGSVRSGSSLDNLPDGKLPIESSHIELIWGCVKVGKKSTQEFLLRNRSHQKLRLEASVTGSSFKISRDKHDSELRTNIQLILYPKESRTISVSFFPTSIGSAAEQLNFYPADKSLHSQYTSKQMIWLFGYGGHANAELQNITKDTRGKYWLSLGNINESNDYIKTFEIKNVGPLSSFSIFEVESRGLRKYSNINVNPSHVVIRPNEVVEVSISFYPNKDDFKQIMELMNREGVELAHINIISGPEPLRGRIRRLRKKISEQMGAVPDYPIVQTLAVAFPGEQIPRDISRCKESPTAMKELLKHLSHKEIVITMEQDIDQTIVGNLRCLDDSSHFYSLCQNDRTLTVFETTSRQFGNFGIEPDKLFLTPPKKIEDSFLITCERNREIYFEIIPDDQDLLQCNPQSGTVLSNEPALVVIRCNVSKIDRPLILSKVKVYVENEVTEVLVKIVVIQNLKTPANYAI</sequence>
<accession>A0A1W4XBB2</accession>
<feature type="domain" description="Cep192/Spd-2-like" evidence="2">
    <location>
        <begin position="657"/>
        <end position="772"/>
    </location>
</feature>
<protein>
    <submittedName>
        <fullName evidence="5">Uncharacterized protein LOC108740314</fullName>
    </submittedName>
</protein>
<dbReference type="STRING" id="224129.A0A1W4XBB2"/>
<dbReference type="InParanoid" id="A0A1W4XBB2"/>